<organism evidence="1 2">
    <name type="scientific">Hyalomma asiaticum</name>
    <name type="common">Tick</name>
    <dbReference type="NCBI Taxonomy" id="266040"/>
    <lineage>
        <taxon>Eukaryota</taxon>
        <taxon>Metazoa</taxon>
        <taxon>Ecdysozoa</taxon>
        <taxon>Arthropoda</taxon>
        <taxon>Chelicerata</taxon>
        <taxon>Arachnida</taxon>
        <taxon>Acari</taxon>
        <taxon>Parasitiformes</taxon>
        <taxon>Ixodida</taxon>
        <taxon>Ixodoidea</taxon>
        <taxon>Ixodidae</taxon>
        <taxon>Hyalomminae</taxon>
        <taxon>Hyalomma</taxon>
    </lineage>
</organism>
<keyword evidence="2" id="KW-1185">Reference proteome</keyword>
<comment type="caution">
    <text evidence="1">The sequence shown here is derived from an EMBL/GenBank/DDBJ whole genome shotgun (WGS) entry which is preliminary data.</text>
</comment>
<protein>
    <submittedName>
        <fullName evidence="1">Uncharacterized protein</fullName>
    </submittedName>
</protein>
<evidence type="ECO:0000313" key="1">
    <source>
        <dbReference type="EMBL" id="KAH6932444.1"/>
    </source>
</evidence>
<evidence type="ECO:0000313" key="2">
    <source>
        <dbReference type="Proteomes" id="UP000821845"/>
    </source>
</evidence>
<sequence>MPPNGTFTGSCLATRKSPHKRIKEGRRLLALRTGNLSTSNCVQGPLIIVGSTLEFVVKCIISINDDIHIHLAEFSFLYSEKAGVLTDFTRLGAAFL</sequence>
<name>A0ACB7SEW8_HYAAI</name>
<dbReference type="EMBL" id="CM023484">
    <property type="protein sequence ID" value="KAH6932444.1"/>
    <property type="molecule type" value="Genomic_DNA"/>
</dbReference>
<reference evidence="1" key="1">
    <citation type="submission" date="2020-05" db="EMBL/GenBank/DDBJ databases">
        <title>Large-scale comparative analyses of tick genomes elucidate their genetic diversity and vector capacities.</title>
        <authorList>
            <person name="Jia N."/>
            <person name="Wang J."/>
            <person name="Shi W."/>
            <person name="Du L."/>
            <person name="Sun Y."/>
            <person name="Zhan W."/>
            <person name="Jiang J."/>
            <person name="Wang Q."/>
            <person name="Zhang B."/>
            <person name="Ji P."/>
            <person name="Sakyi L.B."/>
            <person name="Cui X."/>
            <person name="Yuan T."/>
            <person name="Jiang B."/>
            <person name="Yang W."/>
            <person name="Lam T.T.-Y."/>
            <person name="Chang Q."/>
            <person name="Ding S."/>
            <person name="Wang X."/>
            <person name="Zhu J."/>
            <person name="Ruan X."/>
            <person name="Zhao L."/>
            <person name="Wei J."/>
            <person name="Que T."/>
            <person name="Du C."/>
            <person name="Cheng J."/>
            <person name="Dai P."/>
            <person name="Han X."/>
            <person name="Huang E."/>
            <person name="Gao Y."/>
            <person name="Liu J."/>
            <person name="Shao H."/>
            <person name="Ye R."/>
            <person name="Li L."/>
            <person name="Wei W."/>
            <person name="Wang X."/>
            <person name="Wang C."/>
            <person name="Yang T."/>
            <person name="Huo Q."/>
            <person name="Li W."/>
            <person name="Guo W."/>
            <person name="Chen H."/>
            <person name="Zhou L."/>
            <person name="Ni X."/>
            <person name="Tian J."/>
            <person name="Zhou Y."/>
            <person name="Sheng Y."/>
            <person name="Liu T."/>
            <person name="Pan Y."/>
            <person name="Xia L."/>
            <person name="Li J."/>
            <person name="Zhao F."/>
            <person name="Cao W."/>
        </authorList>
    </citation>
    <scope>NUCLEOTIDE SEQUENCE</scope>
    <source>
        <strain evidence="1">Hyas-2018</strain>
    </source>
</reference>
<accession>A0ACB7SEW8</accession>
<proteinExistence type="predicted"/>
<dbReference type="Proteomes" id="UP000821845">
    <property type="component" value="Chromosome 4"/>
</dbReference>
<gene>
    <name evidence="1" type="ORF">HPB50_006006</name>
</gene>